<dbReference type="EMBL" id="VUMZ01000003">
    <property type="protein sequence ID" value="MST51455.1"/>
    <property type="molecule type" value="Genomic_DNA"/>
</dbReference>
<dbReference type="AlphaFoldDB" id="A0A6L5Y4R9"/>
<comment type="function">
    <text evidence="7">Specifically methylates the N4 position of cytidine in position 1402 (C1402) of 16S rRNA.</text>
</comment>
<keyword evidence="5 7" id="KW-0808">Transferase</keyword>
<dbReference type="InterPro" id="IPR029063">
    <property type="entry name" value="SAM-dependent_MTases_sf"/>
</dbReference>
<evidence type="ECO:0000256" key="4">
    <source>
        <dbReference type="ARBA" id="ARBA00022603"/>
    </source>
</evidence>
<dbReference type="PIRSF" id="PIRSF004486">
    <property type="entry name" value="MraW"/>
    <property type="match status" value="1"/>
</dbReference>
<evidence type="ECO:0000256" key="3">
    <source>
        <dbReference type="ARBA" id="ARBA00022552"/>
    </source>
</evidence>
<evidence type="ECO:0000256" key="5">
    <source>
        <dbReference type="ARBA" id="ARBA00022679"/>
    </source>
</evidence>
<evidence type="ECO:0000256" key="6">
    <source>
        <dbReference type="ARBA" id="ARBA00022691"/>
    </source>
</evidence>
<dbReference type="EC" id="2.1.1.199" evidence="7"/>
<evidence type="ECO:0000256" key="7">
    <source>
        <dbReference type="HAMAP-Rule" id="MF_01007"/>
    </source>
</evidence>
<keyword evidence="9" id="KW-1185">Reference proteome</keyword>
<dbReference type="Gene3D" id="1.10.150.170">
    <property type="entry name" value="Putative methyltransferase TM0872, insert domain"/>
    <property type="match status" value="1"/>
</dbReference>
<dbReference type="InterPro" id="IPR002903">
    <property type="entry name" value="RsmH"/>
</dbReference>
<keyword evidence="2 7" id="KW-0963">Cytoplasm</keyword>
<dbReference type="HAMAP" id="MF_01007">
    <property type="entry name" value="16SrRNA_methyltr_H"/>
    <property type="match status" value="1"/>
</dbReference>
<dbReference type="Pfam" id="PF01795">
    <property type="entry name" value="Methyltransf_5"/>
    <property type="match status" value="1"/>
</dbReference>
<evidence type="ECO:0000313" key="9">
    <source>
        <dbReference type="Proteomes" id="UP000474676"/>
    </source>
</evidence>
<dbReference type="Gene3D" id="3.40.50.150">
    <property type="entry name" value="Vaccinia Virus protein VP39"/>
    <property type="match status" value="1"/>
</dbReference>
<protein>
    <recommendedName>
        <fullName evidence="7">Ribosomal RNA small subunit methyltransferase H</fullName>
        <ecNumber evidence="7">2.1.1.199</ecNumber>
    </recommendedName>
    <alternativeName>
        <fullName evidence="7">16S rRNA m(4)C1402 methyltransferase</fullName>
    </alternativeName>
    <alternativeName>
        <fullName evidence="7">rRNA (cytosine-N(4)-)-methyltransferase RsmH</fullName>
    </alternativeName>
</protein>
<reference evidence="8 9" key="1">
    <citation type="submission" date="2019-08" db="EMBL/GenBank/DDBJ databases">
        <title>In-depth cultivation of the pig gut microbiome towards novel bacterial diversity and tailored functional studies.</title>
        <authorList>
            <person name="Wylensek D."/>
            <person name="Hitch T.C.A."/>
            <person name="Clavel T."/>
        </authorList>
    </citation>
    <scope>NUCLEOTIDE SEQUENCE [LARGE SCALE GENOMIC DNA]</scope>
    <source>
        <strain evidence="8 9">WCA-MUC-591-APC-3H</strain>
    </source>
</reference>
<keyword evidence="3 7" id="KW-0698">rRNA processing</keyword>
<evidence type="ECO:0000256" key="1">
    <source>
        <dbReference type="ARBA" id="ARBA00010396"/>
    </source>
</evidence>
<dbReference type="Proteomes" id="UP000474676">
    <property type="component" value="Unassembled WGS sequence"/>
</dbReference>
<dbReference type="SUPFAM" id="SSF53335">
    <property type="entry name" value="S-adenosyl-L-methionine-dependent methyltransferases"/>
    <property type="match status" value="1"/>
</dbReference>
<accession>A0A6L5Y4R9</accession>
<proteinExistence type="inferred from homology"/>
<comment type="subcellular location">
    <subcellularLocation>
        <location evidence="7">Cytoplasm</location>
    </subcellularLocation>
</comment>
<feature type="binding site" evidence="7">
    <location>
        <position position="101"/>
    </location>
    <ligand>
        <name>S-adenosyl-L-methionine</name>
        <dbReference type="ChEBI" id="CHEBI:59789"/>
    </ligand>
</feature>
<feature type="binding site" evidence="7">
    <location>
        <position position="53"/>
    </location>
    <ligand>
        <name>S-adenosyl-L-methionine</name>
        <dbReference type="ChEBI" id="CHEBI:59789"/>
    </ligand>
</feature>
<dbReference type="InterPro" id="IPR023397">
    <property type="entry name" value="SAM-dep_MeTrfase_MraW_recog"/>
</dbReference>
<dbReference type="RefSeq" id="WP_154573932.1">
    <property type="nucleotide sequence ID" value="NZ_JAXFLN010000008.1"/>
</dbReference>
<dbReference type="GO" id="GO:0070475">
    <property type="term" value="P:rRNA base methylation"/>
    <property type="evidence" value="ECO:0007669"/>
    <property type="project" value="UniProtKB-UniRule"/>
</dbReference>
<dbReference type="PANTHER" id="PTHR11265">
    <property type="entry name" value="S-ADENOSYL-METHYLTRANSFERASE MRAW"/>
    <property type="match status" value="1"/>
</dbReference>
<name>A0A6L5Y4R9_9FIRM</name>
<keyword evidence="6 7" id="KW-0949">S-adenosyl-L-methionine</keyword>
<dbReference type="NCBIfam" id="TIGR00006">
    <property type="entry name" value="16S rRNA (cytosine(1402)-N(4))-methyltransferase RsmH"/>
    <property type="match status" value="1"/>
</dbReference>
<organism evidence="8 9">
    <name type="scientific">Hornefia butyriciproducens</name>
    <dbReference type="NCBI Taxonomy" id="2652293"/>
    <lineage>
        <taxon>Bacteria</taxon>
        <taxon>Bacillati</taxon>
        <taxon>Bacillota</taxon>
        <taxon>Clostridia</taxon>
        <taxon>Peptostreptococcales</taxon>
        <taxon>Anaerovoracaceae</taxon>
        <taxon>Hornefia</taxon>
    </lineage>
</organism>
<dbReference type="GO" id="GO:0005737">
    <property type="term" value="C:cytoplasm"/>
    <property type="evidence" value="ECO:0007669"/>
    <property type="project" value="UniProtKB-SubCell"/>
</dbReference>
<comment type="similarity">
    <text evidence="1 7">Belongs to the methyltransferase superfamily. RsmH family.</text>
</comment>
<dbReference type="GO" id="GO:0071424">
    <property type="term" value="F:rRNA (cytosine-N4-)-methyltransferase activity"/>
    <property type="evidence" value="ECO:0007669"/>
    <property type="project" value="UniProtKB-UniRule"/>
</dbReference>
<keyword evidence="4 7" id="KW-0489">Methyltransferase</keyword>
<evidence type="ECO:0000313" key="8">
    <source>
        <dbReference type="EMBL" id="MST51455.1"/>
    </source>
</evidence>
<feature type="binding site" evidence="7">
    <location>
        <position position="80"/>
    </location>
    <ligand>
        <name>S-adenosyl-L-methionine</name>
        <dbReference type="ChEBI" id="CHEBI:59789"/>
    </ligand>
</feature>
<dbReference type="SUPFAM" id="SSF81799">
    <property type="entry name" value="Putative methyltransferase TM0872, insert domain"/>
    <property type="match status" value="1"/>
</dbReference>
<evidence type="ECO:0000256" key="2">
    <source>
        <dbReference type="ARBA" id="ARBA00022490"/>
    </source>
</evidence>
<comment type="catalytic activity">
    <reaction evidence="7">
        <text>cytidine(1402) in 16S rRNA + S-adenosyl-L-methionine = N(4)-methylcytidine(1402) in 16S rRNA + S-adenosyl-L-homocysteine + H(+)</text>
        <dbReference type="Rhea" id="RHEA:42928"/>
        <dbReference type="Rhea" id="RHEA-COMP:10286"/>
        <dbReference type="Rhea" id="RHEA-COMP:10287"/>
        <dbReference type="ChEBI" id="CHEBI:15378"/>
        <dbReference type="ChEBI" id="CHEBI:57856"/>
        <dbReference type="ChEBI" id="CHEBI:59789"/>
        <dbReference type="ChEBI" id="CHEBI:74506"/>
        <dbReference type="ChEBI" id="CHEBI:82748"/>
        <dbReference type="EC" id="2.1.1.199"/>
    </reaction>
</comment>
<comment type="caution">
    <text evidence="8">The sequence shown here is derived from an EMBL/GenBank/DDBJ whole genome shotgun (WGS) entry which is preliminary data.</text>
</comment>
<feature type="binding site" evidence="7">
    <location>
        <position position="108"/>
    </location>
    <ligand>
        <name>S-adenosyl-L-methionine</name>
        <dbReference type="ChEBI" id="CHEBI:59789"/>
    </ligand>
</feature>
<dbReference type="GeneID" id="303114445"/>
<dbReference type="FunFam" id="1.10.150.170:FF:000001">
    <property type="entry name" value="Ribosomal RNA small subunit methyltransferase H"/>
    <property type="match status" value="1"/>
</dbReference>
<dbReference type="PANTHER" id="PTHR11265:SF0">
    <property type="entry name" value="12S RRNA N4-METHYLCYTIDINE METHYLTRANSFERASE"/>
    <property type="match status" value="1"/>
</dbReference>
<gene>
    <name evidence="7 8" type="primary">rsmH</name>
    <name evidence="8" type="ORF">FYJ64_03835</name>
</gene>
<sequence length="311" mass="35326">MEFRHTPVLLDQCIENLNIRPDGIYVDGTLGGGGHSFHICERLSEQGMLIGIDRDRDALEAAEKRLREFSCRKYFVQSNYADIRTVLAEKGIEKIDGALLDIGVSSFQLDNAERGFSYMQDAPLDMRMNREDDLTAYDVVNSYDRDELTRIIREYGEERWASRIAAFIVRARAEKPVESTSELVELIKEAIPARARRSGPHPAKRTFQAIRIEVNDELGELSRAVDEYLDVMNPGGRLCIITFHSLEDRIVKQKLQKRADPCTCPPEFPVCVCGKKADIRKVTRKPIVAEASELDLNPRARSAKLRVCEKI</sequence>
<feature type="binding site" evidence="7">
    <location>
        <begin position="33"/>
        <end position="35"/>
    </location>
    <ligand>
        <name>S-adenosyl-L-methionine</name>
        <dbReference type="ChEBI" id="CHEBI:59789"/>
    </ligand>
</feature>